<name>A0A172TZJ8_9BACT</name>
<dbReference type="SUPFAM" id="SSF53474">
    <property type="entry name" value="alpha/beta-Hydrolases"/>
    <property type="match status" value="1"/>
</dbReference>
<gene>
    <name evidence="2" type="ORF">SY85_18615</name>
</gene>
<dbReference type="Pfam" id="PF12697">
    <property type="entry name" value="Abhydrolase_6"/>
    <property type="match status" value="1"/>
</dbReference>
<dbReference type="InterPro" id="IPR000073">
    <property type="entry name" value="AB_hydrolase_1"/>
</dbReference>
<accession>A0A172TZJ8</accession>
<evidence type="ECO:0000313" key="3">
    <source>
        <dbReference type="Proteomes" id="UP000077177"/>
    </source>
</evidence>
<protein>
    <recommendedName>
        <fullName evidence="1">AB hydrolase-1 domain-containing protein</fullName>
    </recommendedName>
</protein>
<dbReference type="Gene3D" id="3.40.50.1820">
    <property type="entry name" value="alpha/beta hydrolase"/>
    <property type="match status" value="1"/>
</dbReference>
<dbReference type="PATRIC" id="fig|1492898.3.peg.4053"/>
<dbReference type="OrthoDB" id="659408at2"/>
<dbReference type="RefSeq" id="WP_066406444.1">
    <property type="nucleotide sequence ID" value="NZ_CP011390.1"/>
</dbReference>
<proteinExistence type="predicted"/>
<reference evidence="2 3" key="2">
    <citation type="journal article" date="2016" name="Int. J. Syst. Evol. Microbiol.">
        <title>Flavisolibacter tropicus sp. nov., isolated from tropical soil.</title>
        <authorList>
            <person name="Lee J.J."/>
            <person name="Kang M.S."/>
            <person name="Kim G.S."/>
            <person name="Lee C.S."/>
            <person name="Lim S."/>
            <person name="Lee J."/>
            <person name="Roh S.H."/>
            <person name="Kang H."/>
            <person name="Ha J.M."/>
            <person name="Bae S."/>
            <person name="Jung H.Y."/>
            <person name="Kim M.K."/>
        </authorList>
    </citation>
    <scope>NUCLEOTIDE SEQUENCE [LARGE SCALE GENOMIC DNA]</scope>
    <source>
        <strain evidence="2 3">LCS9</strain>
    </source>
</reference>
<dbReference type="KEGG" id="fla:SY85_18615"/>
<dbReference type="EMBL" id="CP011390">
    <property type="protein sequence ID" value="ANE52203.1"/>
    <property type="molecule type" value="Genomic_DNA"/>
</dbReference>
<dbReference type="Proteomes" id="UP000077177">
    <property type="component" value="Chromosome"/>
</dbReference>
<evidence type="ECO:0000313" key="2">
    <source>
        <dbReference type="EMBL" id="ANE52203.1"/>
    </source>
</evidence>
<dbReference type="InterPro" id="IPR029058">
    <property type="entry name" value="AB_hydrolase_fold"/>
</dbReference>
<keyword evidence="3" id="KW-1185">Reference proteome</keyword>
<evidence type="ECO:0000259" key="1">
    <source>
        <dbReference type="Pfam" id="PF12697"/>
    </source>
</evidence>
<reference evidence="3" key="1">
    <citation type="submission" date="2015-01" db="EMBL/GenBank/DDBJ databases">
        <title>Flavisolibacter sp./LCS9/ whole genome sequencing.</title>
        <authorList>
            <person name="Kim M.K."/>
            <person name="Srinivasan S."/>
            <person name="Lee J.-J."/>
        </authorList>
    </citation>
    <scope>NUCLEOTIDE SEQUENCE [LARGE SCALE GENOMIC DNA]</scope>
    <source>
        <strain evidence="3">LCS9</strain>
    </source>
</reference>
<organism evidence="2 3">
    <name type="scientific">Flavisolibacter tropicus</name>
    <dbReference type="NCBI Taxonomy" id="1492898"/>
    <lineage>
        <taxon>Bacteria</taxon>
        <taxon>Pseudomonadati</taxon>
        <taxon>Bacteroidota</taxon>
        <taxon>Chitinophagia</taxon>
        <taxon>Chitinophagales</taxon>
        <taxon>Chitinophagaceae</taxon>
        <taxon>Flavisolibacter</taxon>
    </lineage>
</organism>
<feature type="domain" description="AB hydrolase-1" evidence="1">
    <location>
        <begin position="3"/>
        <end position="201"/>
    </location>
</feature>
<dbReference type="AlphaFoldDB" id="A0A172TZJ8"/>
<dbReference type="STRING" id="1492898.SY85_18615"/>
<sequence>MNVYFISGLGADRRAFQRIILPQQFHIHHIDWIKPHRSETLNQYAQRLTQFIDTSQPFALIGLSMGGMMATAMTAFVKPTKTILLSSIGCARELPWYFRLAGSLRLYKLLPKTLLNRPTEMANWLFGAKNKTERKALSQIIADADPDFIRWAIGAILTWNDNKRPPQLFHIHGNRDKILPLQYTHPDVVIDKGSHFMVWTHAGVISKALERVLQESSLSPVP</sequence>